<evidence type="ECO:0000313" key="4">
    <source>
        <dbReference type="Proteomes" id="UP001633002"/>
    </source>
</evidence>
<gene>
    <name evidence="3" type="ORF">R1sor_010935</name>
</gene>
<evidence type="ECO:0000259" key="2">
    <source>
        <dbReference type="PROSITE" id="PS50878"/>
    </source>
</evidence>
<dbReference type="PROSITE" id="PS50878">
    <property type="entry name" value="RT_POL"/>
    <property type="match status" value="1"/>
</dbReference>
<proteinExistence type="predicted"/>
<protein>
    <recommendedName>
        <fullName evidence="2">Reverse transcriptase domain-containing protein</fullName>
    </recommendedName>
</protein>
<keyword evidence="4" id="KW-1185">Reference proteome</keyword>
<accession>A0ABD3I5I7</accession>
<feature type="domain" description="Reverse transcriptase" evidence="2">
    <location>
        <begin position="1"/>
        <end position="183"/>
    </location>
</feature>
<sequence>MFVKLDFEKAYDRIDHAYLWAVMEAMGFARKILELTRGLVEGSTSKLHLNGSFSEEFTMERGVKQGCPLAPLLFALSTQPLMVLLREQEEKGHLTSVKIAPGKTALHNFYADDSGVLLGATPDNLAVLHQTIKEYESISGANLNLEKSIVIPVVMETLPDWLRQSGYYIAKEEEPIKYFGFPIGWKVTEMHQTNFLLGKIERKLGCWVWCKAQKQLAIDQNAMNMSGQTSAEVFLTVGRQQRWLTEFQVGITRKMLCKTKILSVGDWVDWAEVRNTQRPLLQNEDVVANIGLVIYVSSLALHQLDWKWRTAPTQGDWKNGEDFMVAFDTTFKGLEPGTYVPFVVISRAIWRERNKKTYSNRQQNFPLQWILAEASDILTTQKKTKEPLSKSHKTLKAMEDTTTN</sequence>
<evidence type="ECO:0000313" key="3">
    <source>
        <dbReference type="EMBL" id="KAL3696859.1"/>
    </source>
</evidence>
<reference evidence="3 4" key="1">
    <citation type="submission" date="2024-09" db="EMBL/GenBank/DDBJ databases">
        <title>Chromosome-scale assembly of Riccia sorocarpa.</title>
        <authorList>
            <person name="Paukszto L."/>
        </authorList>
    </citation>
    <scope>NUCLEOTIDE SEQUENCE [LARGE SCALE GENOMIC DNA]</scope>
    <source>
        <strain evidence="3">LP-2024</strain>
        <tissue evidence="3">Aerial parts of the thallus</tissue>
    </source>
</reference>
<comment type="caution">
    <text evidence="3">The sequence shown here is derived from an EMBL/GenBank/DDBJ whole genome shotgun (WGS) entry which is preliminary data.</text>
</comment>
<evidence type="ECO:0000256" key="1">
    <source>
        <dbReference type="SAM" id="MobiDB-lite"/>
    </source>
</evidence>
<dbReference type="Proteomes" id="UP001633002">
    <property type="component" value="Unassembled WGS sequence"/>
</dbReference>
<dbReference type="InterPro" id="IPR000477">
    <property type="entry name" value="RT_dom"/>
</dbReference>
<feature type="region of interest" description="Disordered" evidence="1">
    <location>
        <begin position="382"/>
        <end position="404"/>
    </location>
</feature>
<dbReference type="EMBL" id="JBJQOH010000002">
    <property type="protein sequence ID" value="KAL3696859.1"/>
    <property type="molecule type" value="Genomic_DNA"/>
</dbReference>
<dbReference type="Pfam" id="PF00078">
    <property type="entry name" value="RVT_1"/>
    <property type="match status" value="1"/>
</dbReference>
<name>A0ABD3I5I7_9MARC</name>
<dbReference type="PANTHER" id="PTHR31635:SF196">
    <property type="entry name" value="REVERSE TRANSCRIPTASE DOMAIN-CONTAINING PROTEIN-RELATED"/>
    <property type="match status" value="1"/>
</dbReference>
<organism evidence="3 4">
    <name type="scientific">Riccia sorocarpa</name>
    <dbReference type="NCBI Taxonomy" id="122646"/>
    <lineage>
        <taxon>Eukaryota</taxon>
        <taxon>Viridiplantae</taxon>
        <taxon>Streptophyta</taxon>
        <taxon>Embryophyta</taxon>
        <taxon>Marchantiophyta</taxon>
        <taxon>Marchantiopsida</taxon>
        <taxon>Marchantiidae</taxon>
        <taxon>Marchantiales</taxon>
        <taxon>Ricciaceae</taxon>
        <taxon>Riccia</taxon>
    </lineage>
</organism>
<dbReference type="AlphaFoldDB" id="A0ABD3I5I7"/>
<dbReference type="PANTHER" id="PTHR31635">
    <property type="entry name" value="REVERSE TRANSCRIPTASE DOMAIN-CONTAINING PROTEIN-RELATED"/>
    <property type="match status" value="1"/>
</dbReference>